<accession>A0A8D8WDE2</accession>
<dbReference type="EMBL" id="HBUF01184053">
    <property type="protein sequence ID" value="CAG6656113.1"/>
    <property type="molecule type" value="Transcribed_RNA"/>
</dbReference>
<protein>
    <submittedName>
        <fullName evidence="2">Uncharacterized protein</fullName>
    </submittedName>
</protein>
<organism evidence="2">
    <name type="scientific">Cacopsylla melanoneura</name>
    <dbReference type="NCBI Taxonomy" id="428564"/>
    <lineage>
        <taxon>Eukaryota</taxon>
        <taxon>Metazoa</taxon>
        <taxon>Ecdysozoa</taxon>
        <taxon>Arthropoda</taxon>
        <taxon>Hexapoda</taxon>
        <taxon>Insecta</taxon>
        <taxon>Pterygota</taxon>
        <taxon>Neoptera</taxon>
        <taxon>Paraneoptera</taxon>
        <taxon>Hemiptera</taxon>
        <taxon>Sternorrhyncha</taxon>
        <taxon>Psylloidea</taxon>
        <taxon>Psyllidae</taxon>
        <taxon>Psyllinae</taxon>
        <taxon>Cacopsylla</taxon>
    </lineage>
</organism>
<evidence type="ECO:0000256" key="1">
    <source>
        <dbReference type="SAM" id="SignalP"/>
    </source>
</evidence>
<name>A0A8D8WDE2_9HEMI</name>
<dbReference type="EMBL" id="HBUF01344566">
    <property type="protein sequence ID" value="CAG6707876.1"/>
    <property type="molecule type" value="Transcribed_RNA"/>
</dbReference>
<feature type="signal peptide" evidence="1">
    <location>
        <begin position="1"/>
        <end position="18"/>
    </location>
</feature>
<dbReference type="EMBL" id="HBUF01531684">
    <property type="protein sequence ID" value="CAG6752030.1"/>
    <property type="molecule type" value="Transcribed_RNA"/>
</dbReference>
<dbReference type="EMBL" id="HBUF01344567">
    <property type="protein sequence ID" value="CAG6707880.1"/>
    <property type="molecule type" value="Transcribed_RNA"/>
</dbReference>
<keyword evidence="1" id="KW-0732">Signal</keyword>
<dbReference type="EMBL" id="HBUF01531683">
    <property type="protein sequence ID" value="CAG6752025.1"/>
    <property type="molecule type" value="Transcribed_RNA"/>
</dbReference>
<dbReference type="EMBL" id="HBUF01184054">
    <property type="protein sequence ID" value="CAG6656117.1"/>
    <property type="molecule type" value="Transcribed_RNA"/>
</dbReference>
<feature type="chain" id="PRO_5036428818" evidence="1">
    <location>
        <begin position="19"/>
        <end position="116"/>
    </location>
</feature>
<proteinExistence type="predicted"/>
<dbReference type="AlphaFoldDB" id="A0A8D8WDE2"/>
<reference evidence="2" key="1">
    <citation type="submission" date="2021-05" db="EMBL/GenBank/DDBJ databases">
        <authorList>
            <person name="Alioto T."/>
            <person name="Alioto T."/>
            <person name="Gomez Garrido J."/>
        </authorList>
    </citation>
    <scope>NUCLEOTIDE SEQUENCE</scope>
</reference>
<sequence>MLNLVVFCVALTIVTVYAETTQESTPTPPKMDYDYIRESLMDKKFKAIWDEELRWGLSSFIDEMKAKGPTYFIKDPSYYNGESGEARWDSLRRYIKAIGPKGFYEGFMHNIGLSFK</sequence>
<evidence type="ECO:0000313" key="2">
    <source>
        <dbReference type="EMBL" id="CAG6656117.1"/>
    </source>
</evidence>